<reference evidence="1" key="1">
    <citation type="submission" date="2023-03" db="EMBL/GenBank/DDBJ databases">
        <title>Stygiobacter electus gen. nov., sp. nov., facultatively anaerobic thermotolerant bacterium of the class Ignavibacteria from a well of Yessentuki mineral water deposit.</title>
        <authorList>
            <person name="Podosokorskaya O.A."/>
            <person name="Elcheninov A.G."/>
            <person name="Petrova N.F."/>
            <person name="Zavarzina D.G."/>
            <person name="Kublanov I.V."/>
            <person name="Merkel A.Y."/>
        </authorList>
    </citation>
    <scope>NUCLEOTIDE SEQUENCE</scope>
    <source>
        <strain evidence="1">09-Me</strain>
    </source>
</reference>
<name>A0AAE3P3L1_9BACT</name>
<dbReference type="Proteomes" id="UP001221302">
    <property type="component" value="Unassembled WGS sequence"/>
</dbReference>
<protein>
    <submittedName>
        <fullName evidence="1">Uncharacterized protein</fullName>
    </submittedName>
</protein>
<dbReference type="AlphaFoldDB" id="A0AAE3P3L1"/>
<keyword evidence="2" id="KW-1185">Reference proteome</keyword>
<sequence length="338" mass="39160">MKPALILTSLLIVLTSLSCKHSTEPEPQPGRRDYTWTVDTIETPIFNFFTGIWGSSPDNVFIVGDLGDTYDRIRHFDGNKWSVIMKQPIYSMNDVWGAYPNSVWFAGNDAYIQYYDGNNLSYYYKHPVKNNQSSLLFELNGTAYNNVYAVGLTFDHYNSQNYKGLILHFNGIEWKQILETNFRVQFNKIEFKDKEPIIVGEKTTNGYPDTTIVYSFKNNSLKEITRGHIRVNIGKIRNDLVVVIDKNLYKYIDNKLTEFITIPIKDFSGGLWGRNEKDIFLTSPGKIYHYNGLNFEIVYDFKNANIHFSDAIIFEKDIFIICNDIISSKVYILRGKLN</sequence>
<evidence type="ECO:0000313" key="1">
    <source>
        <dbReference type="EMBL" id="MDF1613192.1"/>
    </source>
</evidence>
<proteinExistence type="predicted"/>
<dbReference type="RefSeq" id="WP_321536965.1">
    <property type="nucleotide sequence ID" value="NZ_JARGDL010000030.1"/>
</dbReference>
<dbReference type="PROSITE" id="PS51257">
    <property type="entry name" value="PROKAR_LIPOPROTEIN"/>
    <property type="match status" value="1"/>
</dbReference>
<accession>A0AAE3P3L1</accession>
<evidence type="ECO:0000313" key="2">
    <source>
        <dbReference type="Proteomes" id="UP001221302"/>
    </source>
</evidence>
<dbReference type="EMBL" id="JARGDL010000030">
    <property type="protein sequence ID" value="MDF1613192.1"/>
    <property type="molecule type" value="Genomic_DNA"/>
</dbReference>
<organism evidence="1 2">
    <name type="scientific">Stygiobacter electus</name>
    <dbReference type="NCBI Taxonomy" id="3032292"/>
    <lineage>
        <taxon>Bacteria</taxon>
        <taxon>Pseudomonadati</taxon>
        <taxon>Ignavibacteriota</taxon>
        <taxon>Ignavibacteria</taxon>
        <taxon>Ignavibacteriales</taxon>
        <taxon>Melioribacteraceae</taxon>
        <taxon>Stygiobacter</taxon>
    </lineage>
</organism>
<comment type="caution">
    <text evidence="1">The sequence shown here is derived from an EMBL/GenBank/DDBJ whole genome shotgun (WGS) entry which is preliminary data.</text>
</comment>
<gene>
    <name evidence="1" type="ORF">P0M35_13595</name>
</gene>